<feature type="region of interest" description="Disordered" evidence="9">
    <location>
        <begin position="333"/>
        <end position="393"/>
    </location>
</feature>
<dbReference type="Pfam" id="PF08263">
    <property type="entry name" value="LRRNT_2"/>
    <property type="match status" value="1"/>
</dbReference>
<name>A0A835EAL2_9POAL</name>
<evidence type="ECO:0000256" key="9">
    <source>
        <dbReference type="SAM" id="MobiDB-lite"/>
    </source>
</evidence>
<dbReference type="PANTHER" id="PTHR48063">
    <property type="entry name" value="LRR RECEPTOR-LIKE KINASE"/>
    <property type="match status" value="1"/>
</dbReference>
<keyword evidence="2" id="KW-0433">Leucine-rich repeat</keyword>
<feature type="domain" description="Leucine-rich repeat-containing N-terminal plant-type" evidence="10">
    <location>
        <begin position="63"/>
        <end position="104"/>
    </location>
</feature>
<feature type="compositionally biased region" description="Polar residues" evidence="9">
    <location>
        <begin position="363"/>
        <end position="379"/>
    </location>
</feature>
<comment type="subcellular location">
    <subcellularLocation>
        <location evidence="1">Membrane</location>
        <topology evidence="1">Single-pass type I membrane protein</topology>
    </subcellularLocation>
</comment>
<protein>
    <recommendedName>
        <fullName evidence="10">Leucine-rich repeat-containing N-terminal plant-type domain-containing protein</fullName>
    </recommendedName>
</protein>
<dbReference type="PANTHER" id="PTHR48063:SF90">
    <property type="entry name" value="OS11G0565920 PROTEIN"/>
    <property type="match status" value="1"/>
</dbReference>
<dbReference type="InterPro" id="IPR013210">
    <property type="entry name" value="LRR_N_plant-typ"/>
</dbReference>
<evidence type="ECO:0000256" key="6">
    <source>
        <dbReference type="ARBA" id="ARBA00022989"/>
    </source>
</evidence>
<evidence type="ECO:0000256" key="4">
    <source>
        <dbReference type="ARBA" id="ARBA00022729"/>
    </source>
</evidence>
<keyword evidence="5" id="KW-0677">Repeat</keyword>
<sequence length="482" mass="51566">MMYLLVNHPSLLPVSANTLATLERTTLLLLLLATATFSSSSPTSRSQALHHHGANSTGSRCLPHERDALMALKHGITGDPAGRLASWREGEEEDCYQWKGVQCSSQTGHVVAIRLRNEDPEPASKNGSDPVGPAHLTLSLHTHPTLSPVNASPCGASLPHSLFGGRLPPSLSHDTKLQLRRRHEEAAAASDLVAAWAAAATATRDPVAAWAAAATATRDRAAASCNVEVRGTSAAAAAVARDRTTARCAVHGPLWRRHGEVQRRWPGADPAMTPWMGLAGPSRARIASDEDPSDPCEQRHAPQTRGPWVIAGLLQEQDLPTVVYLFPPSPNLHPHGHGTVHGESKSDGVLRPTAGTKQRHRQQGQSGSTGDKQGSQNESKPVGSRGNRSNRSTFLQARVQLVTARSRSWTCGTPAPDHEEKEHAVRGLGQMRLAMPAQPARHGKGLMPGPLCWTWAAVLDIYSWECQPHEEGGGGAPAWVLV</sequence>
<feature type="region of interest" description="Disordered" evidence="9">
    <location>
        <begin position="283"/>
        <end position="302"/>
    </location>
</feature>
<reference evidence="11" key="1">
    <citation type="submission" date="2020-07" db="EMBL/GenBank/DDBJ databases">
        <title>Genome sequence and genetic diversity analysis of an under-domesticated orphan crop, white fonio (Digitaria exilis).</title>
        <authorList>
            <person name="Bennetzen J.L."/>
            <person name="Chen S."/>
            <person name="Ma X."/>
            <person name="Wang X."/>
            <person name="Yssel A.E.J."/>
            <person name="Chaluvadi S.R."/>
            <person name="Johnson M."/>
            <person name="Gangashetty P."/>
            <person name="Hamidou F."/>
            <person name="Sanogo M.D."/>
            <person name="Zwaenepoel A."/>
            <person name="Wallace J."/>
            <person name="Van De Peer Y."/>
            <person name="Van Deynze A."/>
        </authorList>
    </citation>
    <scope>NUCLEOTIDE SEQUENCE</scope>
    <source>
        <tissue evidence="11">Leaves</tissue>
    </source>
</reference>
<dbReference type="InterPro" id="IPR032675">
    <property type="entry name" value="LRR_dom_sf"/>
</dbReference>
<dbReference type="InterPro" id="IPR046956">
    <property type="entry name" value="RLP23-like"/>
</dbReference>
<dbReference type="EMBL" id="JACEFO010002172">
    <property type="protein sequence ID" value="KAF8676355.1"/>
    <property type="molecule type" value="Genomic_DNA"/>
</dbReference>
<evidence type="ECO:0000259" key="10">
    <source>
        <dbReference type="Pfam" id="PF08263"/>
    </source>
</evidence>
<keyword evidence="4" id="KW-0732">Signal</keyword>
<evidence type="ECO:0000256" key="3">
    <source>
        <dbReference type="ARBA" id="ARBA00022692"/>
    </source>
</evidence>
<evidence type="ECO:0000256" key="7">
    <source>
        <dbReference type="ARBA" id="ARBA00023136"/>
    </source>
</evidence>
<feature type="region of interest" description="Disordered" evidence="9">
    <location>
        <begin position="41"/>
        <end position="62"/>
    </location>
</feature>
<keyword evidence="12" id="KW-1185">Reference proteome</keyword>
<proteinExistence type="predicted"/>
<evidence type="ECO:0000313" key="11">
    <source>
        <dbReference type="EMBL" id="KAF8676355.1"/>
    </source>
</evidence>
<keyword evidence="7" id="KW-0472">Membrane</keyword>
<evidence type="ECO:0000256" key="5">
    <source>
        <dbReference type="ARBA" id="ARBA00022737"/>
    </source>
</evidence>
<dbReference type="Gene3D" id="3.80.10.10">
    <property type="entry name" value="Ribonuclease Inhibitor"/>
    <property type="match status" value="1"/>
</dbReference>
<evidence type="ECO:0000256" key="1">
    <source>
        <dbReference type="ARBA" id="ARBA00004479"/>
    </source>
</evidence>
<dbReference type="OrthoDB" id="1748632at2759"/>
<dbReference type="Proteomes" id="UP000636709">
    <property type="component" value="Unassembled WGS sequence"/>
</dbReference>
<accession>A0A835EAL2</accession>
<keyword evidence="8" id="KW-0325">Glycoprotein</keyword>
<organism evidence="11 12">
    <name type="scientific">Digitaria exilis</name>
    <dbReference type="NCBI Taxonomy" id="1010633"/>
    <lineage>
        <taxon>Eukaryota</taxon>
        <taxon>Viridiplantae</taxon>
        <taxon>Streptophyta</taxon>
        <taxon>Embryophyta</taxon>
        <taxon>Tracheophyta</taxon>
        <taxon>Spermatophyta</taxon>
        <taxon>Magnoliopsida</taxon>
        <taxon>Liliopsida</taxon>
        <taxon>Poales</taxon>
        <taxon>Poaceae</taxon>
        <taxon>PACMAD clade</taxon>
        <taxon>Panicoideae</taxon>
        <taxon>Panicodae</taxon>
        <taxon>Paniceae</taxon>
        <taxon>Anthephorinae</taxon>
        <taxon>Digitaria</taxon>
    </lineage>
</organism>
<gene>
    <name evidence="11" type="ORF">HU200_047056</name>
</gene>
<dbReference type="GO" id="GO:0016020">
    <property type="term" value="C:membrane"/>
    <property type="evidence" value="ECO:0007669"/>
    <property type="project" value="UniProtKB-SubCell"/>
</dbReference>
<comment type="caution">
    <text evidence="11">The sequence shown here is derived from an EMBL/GenBank/DDBJ whole genome shotgun (WGS) entry which is preliminary data.</text>
</comment>
<evidence type="ECO:0000313" key="12">
    <source>
        <dbReference type="Proteomes" id="UP000636709"/>
    </source>
</evidence>
<keyword evidence="6" id="KW-1133">Transmembrane helix</keyword>
<keyword evidence="3" id="KW-0812">Transmembrane</keyword>
<dbReference type="AlphaFoldDB" id="A0A835EAL2"/>
<evidence type="ECO:0000256" key="2">
    <source>
        <dbReference type="ARBA" id="ARBA00022614"/>
    </source>
</evidence>
<evidence type="ECO:0000256" key="8">
    <source>
        <dbReference type="ARBA" id="ARBA00023180"/>
    </source>
</evidence>